<evidence type="ECO:0000313" key="2">
    <source>
        <dbReference type="Proteomes" id="UP000478052"/>
    </source>
</evidence>
<sequence length="251" mass="28448">MSLPADVKMIRLGHTIGKNPRPLKVIFSSKITSQQFIKDLVTGMRSRAATDPPLLVSVVRDRTLMERQQVSHVYADLEQRRKNGENNIVVRHFNGVPSIVQANKDFQLNHSRSSSCHPCKKLTSLNHPGTCGDVNQSSSYLIDPQCFCMVPLASCYLCKPSVNTFTDFFDFLNRFKNNNHLNCNLNSLNIFYQNARGLKTKLSNFRSSNPLFICYDVIVKEDGGCSVKDLSTSVDDETFWTFEMPLDLRCI</sequence>
<dbReference type="EMBL" id="VUJU01007106">
    <property type="protein sequence ID" value="KAF0746697.1"/>
    <property type="molecule type" value="Genomic_DNA"/>
</dbReference>
<gene>
    <name evidence="1" type="ORF">FWK35_00024588</name>
</gene>
<dbReference type="Proteomes" id="UP000478052">
    <property type="component" value="Unassembled WGS sequence"/>
</dbReference>
<reference evidence="1 2" key="1">
    <citation type="submission" date="2019-08" db="EMBL/GenBank/DDBJ databases">
        <title>Whole genome of Aphis craccivora.</title>
        <authorList>
            <person name="Voronova N.V."/>
            <person name="Shulinski R.S."/>
            <person name="Bandarenka Y.V."/>
            <person name="Zhorov D.G."/>
            <person name="Warner D."/>
        </authorList>
    </citation>
    <scope>NUCLEOTIDE SEQUENCE [LARGE SCALE GENOMIC DNA]</scope>
    <source>
        <strain evidence="1">180601</strain>
        <tissue evidence="1">Whole Body</tissue>
    </source>
</reference>
<comment type="caution">
    <text evidence="1">The sequence shown here is derived from an EMBL/GenBank/DDBJ whole genome shotgun (WGS) entry which is preliminary data.</text>
</comment>
<keyword evidence="2" id="KW-1185">Reference proteome</keyword>
<accession>A0A6G0Y019</accession>
<proteinExistence type="predicted"/>
<dbReference type="AlphaFoldDB" id="A0A6G0Y019"/>
<name>A0A6G0Y019_APHCR</name>
<dbReference type="OrthoDB" id="6683395at2759"/>
<organism evidence="1 2">
    <name type="scientific">Aphis craccivora</name>
    <name type="common">Cowpea aphid</name>
    <dbReference type="NCBI Taxonomy" id="307492"/>
    <lineage>
        <taxon>Eukaryota</taxon>
        <taxon>Metazoa</taxon>
        <taxon>Ecdysozoa</taxon>
        <taxon>Arthropoda</taxon>
        <taxon>Hexapoda</taxon>
        <taxon>Insecta</taxon>
        <taxon>Pterygota</taxon>
        <taxon>Neoptera</taxon>
        <taxon>Paraneoptera</taxon>
        <taxon>Hemiptera</taxon>
        <taxon>Sternorrhyncha</taxon>
        <taxon>Aphidomorpha</taxon>
        <taxon>Aphidoidea</taxon>
        <taxon>Aphididae</taxon>
        <taxon>Aphidini</taxon>
        <taxon>Aphis</taxon>
        <taxon>Aphis</taxon>
    </lineage>
</organism>
<evidence type="ECO:0000313" key="1">
    <source>
        <dbReference type="EMBL" id="KAF0746697.1"/>
    </source>
</evidence>
<protein>
    <submittedName>
        <fullName evidence="1">Uncharacterized protein</fullName>
    </submittedName>
</protein>